<dbReference type="Gene3D" id="3.40.50.1110">
    <property type="entry name" value="SGNH hydrolase"/>
    <property type="match status" value="1"/>
</dbReference>
<dbReference type="InterPro" id="IPR036514">
    <property type="entry name" value="SGNH_hydro_sf"/>
</dbReference>
<evidence type="ECO:0000256" key="3">
    <source>
        <dbReference type="SAM" id="Phobius"/>
    </source>
</evidence>
<dbReference type="PANTHER" id="PTHR45586:SF1">
    <property type="entry name" value="LIPOPOLYSACCHARIDE ASSEMBLY PROTEIN B"/>
    <property type="match status" value="1"/>
</dbReference>
<dbReference type="InterPro" id="IPR011990">
    <property type="entry name" value="TPR-like_helical_dom_sf"/>
</dbReference>
<dbReference type="InterPro" id="IPR019734">
    <property type="entry name" value="TPR_rpt"/>
</dbReference>
<protein>
    <recommendedName>
        <fullName evidence="6">Tetratricopeptide repeat protein</fullName>
    </recommendedName>
</protein>
<name>A0ABP9VTC8_9BACT</name>
<dbReference type="SUPFAM" id="SSF52266">
    <property type="entry name" value="SGNH hydrolase"/>
    <property type="match status" value="1"/>
</dbReference>
<evidence type="ECO:0000256" key="1">
    <source>
        <dbReference type="ARBA" id="ARBA00022737"/>
    </source>
</evidence>
<dbReference type="Pfam" id="PF13432">
    <property type="entry name" value="TPR_16"/>
    <property type="match status" value="2"/>
</dbReference>
<keyword evidence="1" id="KW-0677">Repeat</keyword>
<dbReference type="Gene3D" id="1.25.40.10">
    <property type="entry name" value="Tetratricopeptide repeat domain"/>
    <property type="match status" value="1"/>
</dbReference>
<dbReference type="SUPFAM" id="SSF48452">
    <property type="entry name" value="TPR-like"/>
    <property type="match status" value="1"/>
</dbReference>
<dbReference type="PANTHER" id="PTHR45586">
    <property type="entry name" value="TPR REPEAT-CONTAINING PROTEIN PA4667"/>
    <property type="match status" value="1"/>
</dbReference>
<keyword evidence="2" id="KW-0802">TPR repeat</keyword>
<evidence type="ECO:0008006" key="6">
    <source>
        <dbReference type="Google" id="ProtNLM"/>
    </source>
</evidence>
<evidence type="ECO:0000313" key="4">
    <source>
        <dbReference type="EMBL" id="GAA5508411.1"/>
    </source>
</evidence>
<gene>
    <name evidence="4" type="ORF">Rcae01_03877</name>
</gene>
<dbReference type="Proteomes" id="UP001416858">
    <property type="component" value="Unassembled WGS sequence"/>
</dbReference>
<feature type="transmembrane region" description="Helical" evidence="3">
    <location>
        <begin position="12"/>
        <end position="35"/>
    </location>
</feature>
<keyword evidence="3" id="KW-0812">Transmembrane</keyword>
<dbReference type="InterPro" id="IPR051012">
    <property type="entry name" value="CellSynth/LPSAsmb/PSIAsmb"/>
</dbReference>
<dbReference type="SMART" id="SM00028">
    <property type="entry name" value="TPR"/>
    <property type="match status" value="4"/>
</dbReference>
<keyword evidence="3" id="KW-0472">Membrane</keyword>
<accession>A0ABP9VTC8</accession>
<keyword evidence="5" id="KW-1185">Reference proteome</keyword>
<evidence type="ECO:0000313" key="5">
    <source>
        <dbReference type="Proteomes" id="UP001416858"/>
    </source>
</evidence>
<reference evidence="4 5" key="1">
    <citation type="submission" date="2024-02" db="EMBL/GenBank/DDBJ databases">
        <title>Rhodopirellula caenicola NBRC 110016.</title>
        <authorList>
            <person name="Ichikawa N."/>
            <person name="Katano-Makiyama Y."/>
            <person name="Hidaka K."/>
        </authorList>
    </citation>
    <scope>NUCLEOTIDE SEQUENCE [LARGE SCALE GENOMIC DNA]</scope>
    <source>
        <strain evidence="4 5">NBRC 110016</strain>
    </source>
</reference>
<proteinExistence type="predicted"/>
<organism evidence="4 5">
    <name type="scientific">Novipirellula caenicola</name>
    <dbReference type="NCBI Taxonomy" id="1536901"/>
    <lineage>
        <taxon>Bacteria</taxon>
        <taxon>Pseudomonadati</taxon>
        <taxon>Planctomycetota</taxon>
        <taxon>Planctomycetia</taxon>
        <taxon>Pirellulales</taxon>
        <taxon>Pirellulaceae</taxon>
        <taxon>Novipirellula</taxon>
    </lineage>
</organism>
<sequence>MTRRQLSRKKKACFGIVTTGLCLLLIEFALTLLGVGRSTDHADPFVGFSNQVPLFEPFTDEAGKSWLRTAENKLVWFNDQQFGAAKPANTKRIFCVGGSTTFGRPYDDTTSFCGWLREWLPHIDATTNWEVVNAGGVSYASYRVATVMQELTAYEPDVFIVYTGQNEFLERRTYADFFDQSAIQLWLSGWLAKTRTYGCIDSILRRQRDTKPNPNVSVLPAEVDERLNHTIGPSDYVRDDEWRRGVRLHFQFNLNRMIDIARASGAKILFVVPASNEKDCSPFKIEPEATDFQDGQSAFAKLDFARAKEAFQTALNLDICPLRAPDDFMDIVRNLPKADDVCVVDFDRQLREVCLAEQGHDLLGDEYFLDHVHPTIDVHRRLSLWIADAMRRSEWLSPAALGTKDIPSETLADVDALIQSRIDPRKQGVALRNLAKVMHWSGKFEVAEARARDAIAKLNGDAESQFILADCLRWTGRIDESVRVYQRAVNEFPGDLRGAQRFGQLLLELGQYETAQGLFSIAVIGWPETNPRHWSARYQLSLACIGLADFESARTELQRCHEHDPKNMDVTFALAESCAGVGDTDTALKLYNRVLDAFPNDVETHVRLGYLQLNRMDPQAAAASFATALLLAPEHPQAQAGKRIASQLIATQSKSSPRT</sequence>
<keyword evidence="3" id="KW-1133">Transmembrane helix</keyword>
<dbReference type="EMBL" id="BAABRO010000009">
    <property type="protein sequence ID" value="GAA5508411.1"/>
    <property type="molecule type" value="Genomic_DNA"/>
</dbReference>
<evidence type="ECO:0000256" key="2">
    <source>
        <dbReference type="ARBA" id="ARBA00022803"/>
    </source>
</evidence>
<comment type="caution">
    <text evidence="4">The sequence shown here is derived from an EMBL/GenBank/DDBJ whole genome shotgun (WGS) entry which is preliminary data.</text>
</comment>